<dbReference type="SMART" id="SM00065">
    <property type="entry name" value="GAF"/>
    <property type="match status" value="1"/>
</dbReference>
<dbReference type="InterPro" id="IPR003018">
    <property type="entry name" value="GAF"/>
</dbReference>
<dbReference type="Gene3D" id="3.40.50.2300">
    <property type="match status" value="1"/>
</dbReference>
<dbReference type="SMART" id="SM00388">
    <property type="entry name" value="HisKA"/>
    <property type="match status" value="1"/>
</dbReference>
<protein>
    <submittedName>
        <fullName evidence="7">Sensor histidine kinase RcsC</fullName>
        <ecNumber evidence="7">2.7.13.3</ecNumber>
    </submittedName>
</protein>
<evidence type="ECO:0000256" key="1">
    <source>
        <dbReference type="ARBA" id="ARBA00022553"/>
    </source>
</evidence>
<dbReference type="Pfam" id="PF00512">
    <property type="entry name" value="HisKA"/>
    <property type="match status" value="1"/>
</dbReference>
<dbReference type="Gene3D" id="1.10.287.130">
    <property type="match status" value="1"/>
</dbReference>
<dbReference type="InterPro" id="IPR036097">
    <property type="entry name" value="HisK_dim/P_sf"/>
</dbReference>
<dbReference type="InterPro" id="IPR035965">
    <property type="entry name" value="PAS-like_dom_sf"/>
</dbReference>
<keyword evidence="4" id="KW-0902">Two-component regulatory system</keyword>
<dbReference type="PANTHER" id="PTHR45339">
    <property type="entry name" value="HYBRID SIGNAL TRANSDUCTION HISTIDINE KINASE J"/>
    <property type="match status" value="1"/>
</dbReference>
<dbReference type="InterPro" id="IPR003594">
    <property type="entry name" value="HATPase_dom"/>
</dbReference>
<dbReference type="CDD" id="cd17546">
    <property type="entry name" value="REC_hyHK_CKI1_RcsC-like"/>
    <property type="match status" value="1"/>
</dbReference>
<dbReference type="Pfam" id="PF01590">
    <property type="entry name" value="GAF"/>
    <property type="match status" value="1"/>
</dbReference>
<evidence type="ECO:0000256" key="4">
    <source>
        <dbReference type="ARBA" id="ARBA00023012"/>
    </source>
</evidence>
<dbReference type="InterPro" id="IPR005467">
    <property type="entry name" value="His_kinase_dom"/>
</dbReference>
<dbReference type="CDD" id="cd00130">
    <property type="entry name" value="PAS"/>
    <property type="match status" value="1"/>
</dbReference>
<dbReference type="EMBL" id="VSSQ01000073">
    <property type="protein sequence ID" value="MPL73430.1"/>
    <property type="molecule type" value="Genomic_DNA"/>
</dbReference>
<dbReference type="GO" id="GO:0000155">
    <property type="term" value="F:phosphorelay sensor kinase activity"/>
    <property type="evidence" value="ECO:0007669"/>
    <property type="project" value="InterPro"/>
</dbReference>
<dbReference type="SMART" id="SM00387">
    <property type="entry name" value="HATPase_c"/>
    <property type="match status" value="1"/>
</dbReference>
<proteinExistence type="predicted"/>
<dbReference type="PROSITE" id="PS50110">
    <property type="entry name" value="RESPONSE_REGULATORY"/>
    <property type="match status" value="1"/>
</dbReference>
<name>A0A644U363_9ZZZZ</name>
<dbReference type="Gene3D" id="3.30.450.20">
    <property type="entry name" value="PAS domain"/>
    <property type="match status" value="1"/>
</dbReference>
<evidence type="ECO:0000256" key="2">
    <source>
        <dbReference type="ARBA" id="ARBA00022679"/>
    </source>
</evidence>
<dbReference type="SMART" id="SM00448">
    <property type="entry name" value="REC"/>
    <property type="match status" value="1"/>
</dbReference>
<dbReference type="AlphaFoldDB" id="A0A644U363"/>
<dbReference type="SUPFAM" id="SSF55781">
    <property type="entry name" value="GAF domain-like"/>
    <property type="match status" value="1"/>
</dbReference>
<dbReference type="InterPro" id="IPR013655">
    <property type="entry name" value="PAS_fold_3"/>
</dbReference>
<feature type="domain" description="Response regulatory" evidence="6">
    <location>
        <begin position="702"/>
        <end position="818"/>
    </location>
</feature>
<dbReference type="InterPro" id="IPR029016">
    <property type="entry name" value="GAF-like_dom_sf"/>
</dbReference>
<dbReference type="Pfam" id="PF02518">
    <property type="entry name" value="HATPase_c"/>
    <property type="match status" value="1"/>
</dbReference>
<dbReference type="PANTHER" id="PTHR45339:SF1">
    <property type="entry name" value="HYBRID SIGNAL TRANSDUCTION HISTIDINE KINASE J"/>
    <property type="match status" value="1"/>
</dbReference>
<evidence type="ECO:0000313" key="7">
    <source>
        <dbReference type="EMBL" id="MPL73430.1"/>
    </source>
</evidence>
<dbReference type="Gene3D" id="3.30.450.40">
    <property type="match status" value="1"/>
</dbReference>
<reference evidence="7" key="1">
    <citation type="submission" date="2019-08" db="EMBL/GenBank/DDBJ databases">
        <authorList>
            <person name="Kucharzyk K."/>
            <person name="Murdoch R.W."/>
            <person name="Higgins S."/>
            <person name="Loffler F."/>
        </authorList>
    </citation>
    <scope>NUCLEOTIDE SEQUENCE</scope>
</reference>
<dbReference type="PRINTS" id="PR00344">
    <property type="entry name" value="BCTRLSENSOR"/>
</dbReference>
<evidence type="ECO:0000259" key="6">
    <source>
        <dbReference type="PROSITE" id="PS50110"/>
    </source>
</evidence>
<keyword evidence="1" id="KW-0597">Phosphoprotein</keyword>
<accession>A0A644U363</accession>
<dbReference type="InterPro" id="IPR036890">
    <property type="entry name" value="HATPase_C_sf"/>
</dbReference>
<dbReference type="EC" id="2.7.13.3" evidence="7"/>
<evidence type="ECO:0000256" key="3">
    <source>
        <dbReference type="ARBA" id="ARBA00022777"/>
    </source>
</evidence>
<dbReference type="InterPro" id="IPR011006">
    <property type="entry name" value="CheY-like_superfamily"/>
</dbReference>
<dbReference type="InterPro" id="IPR004358">
    <property type="entry name" value="Sig_transdc_His_kin-like_C"/>
</dbReference>
<dbReference type="PROSITE" id="PS50109">
    <property type="entry name" value="HIS_KIN"/>
    <property type="match status" value="1"/>
</dbReference>
<gene>
    <name evidence="7" type="primary">rcsC_34</name>
    <name evidence="7" type="ORF">SDC9_19230</name>
</gene>
<dbReference type="SUPFAM" id="SSF55785">
    <property type="entry name" value="PYP-like sensor domain (PAS domain)"/>
    <property type="match status" value="2"/>
</dbReference>
<comment type="caution">
    <text evidence="7">The sequence shown here is derived from an EMBL/GenBank/DDBJ whole genome shotgun (WGS) entry which is preliminary data.</text>
</comment>
<dbReference type="InterPro" id="IPR001789">
    <property type="entry name" value="Sig_transdc_resp-reg_receiver"/>
</dbReference>
<dbReference type="Gene3D" id="3.30.565.10">
    <property type="entry name" value="Histidine kinase-like ATPase, C-terminal domain"/>
    <property type="match status" value="1"/>
</dbReference>
<sequence>MVSNWFEYEDVSRDELKLNEQFNWIDYYPSPALITDKFWTILRANSPFLSLSGYPENKITGRNIALLINPHSIVSYGSLNGSEQGTCHLKTASDSEIACTIAKKTINIGDEAHRIVSLTPLIKDQNLSADNTAASSAVLEETQAALRESQMRLQQVQHLSEIGSWDVMYGPAPVIRTWNFFQLLGIDDTGDKTTPEILNHFGLIHPADLEKHQNLLNAVREKKLSTYSNDYRIVDKQGKIRFLHCESQLEYTSHGELSRWSGTIQDVSSYMKAESLKASAFQISQLIHSQHNLTPLMEAIHQIIASHMPSPNLMIALTNGEEDKLHFPYCVDQEGMPDPDTALGGLIGYVLRTGEPLLVSAPAIELMISERIISGSSRIPQSWLGVPLKTHEKVLGVLSLQSYSTDITYGEVEKNILIFVSEQIALSIQRIRSDEALVKAKNVAEDSSRLKSSLLANMSHELRTPMTGILGFSEILTEELEDARMKSMASTIFKSASRLMSTLNSIIDLSAVEADKHTLNLKPVNTRLLFNPLLKVAHSIASDKGLYLRTSLPPGLHVMADEKLLGQMLHHLLDNALKFTIDGGISVSAYTLDKTSTEVIIRISDTGIGIAPEHHKMIFEEFRQVSEGFSRTFEGSGLGLSLCAKIARLLNARIWVESVQEKGSDFYVALPLTLPDIQEPDLDTETAEIIRTHRLSRGPIPDVLIVEDNEVNRRLAALYLREICNTEMAENGYVAIEKIKRKKYDAILMDINLGAGPDGLSIAHKVKDFETNKNTPIIAVTGYTMHGDREKLLSNGCSHYLPKPYDKKTLLRLFSGILYGSQTS</sequence>
<dbReference type="Pfam" id="PF00072">
    <property type="entry name" value="Response_reg"/>
    <property type="match status" value="1"/>
</dbReference>
<dbReference type="CDD" id="cd00082">
    <property type="entry name" value="HisKA"/>
    <property type="match status" value="1"/>
</dbReference>
<dbReference type="SUPFAM" id="SSF55874">
    <property type="entry name" value="ATPase domain of HSP90 chaperone/DNA topoisomerase II/histidine kinase"/>
    <property type="match status" value="1"/>
</dbReference>
<dbReference type="SUPFAM" id="SSF52172">
    <property type="entry name" value="CheY-like"/>
    <property type="match status" value="1"/>
</dbReference>
<dbReference type="InterPro" id="IPR000014">
    <property type="entry name" value="PAS"/>
</dbReference>
<dbReference type="InterPro" id="IPR003661">
    <property type="entry name" value="HisK_dim/P_dom"/>
</dbReference>
<dbReference type="SUPFAM" id="SSF47384">
    <property type="entry name" value="Homodimeric domain of signal transducing histidine kinase"/>
    <property type="match status" value="1"/>
</dbReference>
<keyword evidence="3 7" id="KW-0418">Kinase</keyword>
<dbReference type="Pfam" id="PF08447">
    <property type="entry name" value="PAS_3"/>
    <property type="match status" value="1"/>
</dbReference>
<evidence type="ECO:0000259" key="5">
    <source>
        <dbReference type="PROSITE" id="PS50109"/>
    </source>
</evidence>
<feature type="domain" description="Histidine kinase" evidence="5">
    <location>
        <begin position="457"/>
        <end position="674"/>
    </location>
</feature>
<organism evidence="7">
    <name type="scientific">bioreactor metagenome</name>
    <dbReference type="NCBI Taxonomy" id="1076179"/>
    <lineage>
        <taxon>unclassified sequences</taxon>
        <taxon>metagenomes</taxon>
        <taxon>ecological metagenomes</taxon>
    </lineage>
</organism>
<keyword evidence="2 7" id="KW-0808">Transferase</keyword>